<evidence type="ECO:0000313" key="4">
    <source>
        <dbReference type="EMBL" id="KRN22412.1"/>
    </source>
</evidence>
<evidence type="ECO:0000256" key="2">
    <source>
        <dbReference type="ARBA" id="ARBA00006479"/>
    </source>
</evidence>
<organism evidence="4 5">
    <name type="scientific">Lacticaseibacillus camelliae DSM 22697 = JCM 13995</name>
    <dbReference type="NCBI Taxonomy" id="1423730"/>
    <lineage>
        <taxon>Bacteria</taxon>
        <taxon>Bacillati</taxon>
        <taxon>Bacillota</taxon>
        <taxon>Bacilli</taxon>
        <taxon>Lactobacillales</taxon>
        <taxon>Lactobacillaceae</taxon>
        <taxon>Lacticaseibacillus</taxon>
    </lineage>
</organism>
<protein>
    <submittedName>
        <fullName evidence="4">Xylose repressor protein</fullName>
    </submittedName>
</protein>
<evidence type="ECO:0000256" key="3">
    <source>
        <dbReference type="ARBA" id="ARBA00022629"/>
    </source>
</evidence>
<accession>A0A0R2FBB3</accession>
<dbReference type="InterPro" id="IPR036388">
    <property type="entry name" value="WH-like_DNA-bd_sf"/>
</dbReference>
<proteinExistence type="inferred from homology"/>
<dbReference type="SUPFAM" id="SSF53067">
    <property type="entry name" value="Actin-like ATPase domain"/>
    <property type="match status" value="1"/>
</dbReference>
<comment type="function">
    <text evidence="1">Transcriptional repressor of xylose-utilizing enzymes.</text>
</comment>
<sequence length="398" mass="43650">MITMTKRQTQLQQQILKQLYTRGPISRSDIVRLTGITPATTSAVTAQLLAAGVIRESGAAAAQHQSGRRKILLEVAPGGPKVLGVELTASSYTLCIIDRCGQVYASRKRQTARDYDLHFLAVPAIVTDIKDFLNAHQDLPITAIGVAVPGHYLADQEIVVSANPTWKHVSLRPFNEAFKPLPVYYENNVHCETVAEQLIGPDKSGTNFTYLHVARGIFCSTIHDGHLYGYKNFVNGEIAHIIVDPNGELCDCGRRGCLQTTASHEWLVKKAKLLYENANATYLRQLVARPEDIHMETVFKAFQMGDQGVVTMLRSAIESLAVTLNTLALVIDANRIILHGQLFDQPQLLALFQKTLVANQFQLTSVQPQNVTVKPFGPQDGAIGGGMLAVAYQLLGEI</sequence>
<gene>
    <name evidence="4" type="ORF">FC75_GL001808</name>
</gene>
<keyword evidence="5" id="KW-1185">Reference proteome</keyword>
<dbReference type="PATRIC" id="fig|1423730.4.peg.1883"/>
<dbReference type="Gene3D" id="1.10.10.10">
    <property type="entry name" value="Winged helix-like DNA-binding domain superfamily/Winged helix DNA-binding domain"/>
    <property type="match status" value="1"/>
</dbReference>
<dbReference type="EMBL" id="AYZJ01000033">
    <property type="protein sequence ID" value="KRN22412.1"/>
    <property type="molecule type" value="Genomic_DNA"/>
</dbReference>
<dbReference type="PANTHER" id="PTHR18964">
    <property type="entry name" value="ROK (REPRESSOR, ORF, KINASE) FAMILY"/>
    <property type="match status" value="1"/>
</dbReference>
<dbReference type="OrthoDB" id="9796533at2"/>
<dbReference type="Pfam" id="PF00480">
    <property type="entry name" value="ROK"/>
    <property type="match status" value="1"/>
</dbReference>
<dbReference type="InterPro" id="IPR043129">
    <property type="entry name" value="ATPase_NBD"/>
</dbReference>
<keyword evidence="3" id="KW-0119">Carbohydrate metabolism</keyword>
<evidence type="ECO:0000313" key="5">
    <source>
        <dbReference type="Proteomes" id="UP000050865"/>
    </source>
</evidence>
<dbReference type="InterPro" id="IPR000600">
    <property type="entry name" value="ROK"/>
</dbReference>
<dbReference type="STRING" id="1423730.FC75_GL001808"/>
<comment type="caution">
    <text evidence="4">The sequence shown here is derived from an EMBL/GenBank/DDBJ whole genome shotgun (WGS) entry which is preliminary data.</text>
</comment>
<keyword evidence="3" id="KW-0859">Xylose metabolism</keyword>
<dbReference type="Proteomes" id="UP000050865">
    <property type="component" value="Unassembled WGS sequence"/>
</dbReference>
<dbReference type="SUPFAM" id="SSF46785">
    <property type="entry name" value="Winged helix' DNA-binding domain"/>
    <property type="match status" value="1"/>
</dbReference>
<evidence type="ECO:0000256" key="1">
    <source>
        <dbReference type="ARBA" id="ARBA00002486"/>
    </source>
</evidence>
<comment type="similarity">
    <text evidence="2">Belongs to the ROK (NagC/XylR) family.</text>
</comment>
<dbReference type="Gene3D" id="3.30.420.40">
    <property type="match status" value="2"/>
</dbReference>
<dbReference type="GO" id="GO:0042732">
    <property type="term" value="P:D-xylose metabolic process"/>
    <property type="evidence" value="ECO:0007669"/>
    <property type="project" value="UniProtKB-KW"/>
</dbReference>
<dbReference type="InterPro" id="IPR036390">
    <property type="entry name" value="WH_DNA-bd_sf"/>
</dbReference>
<dbReference type="AlphaFoldDB" id="A0A0R2FBB3"/>
<reference evidence="4 5" key="1">
    <citation type="journal article" date="2015" name="Genome Announc.">
        <title>Expanding the biotechnology potential of lactobacilli through comparative genomics of 213 strains and associated genera.</title>
        <authorList>
            <person name="Sun Z."/>
            <person name="Harris H.M."/>
            <person name="McCann A."/>
            <person name="Guo C."/>
            <person name="Argimon S."/>
            <person name="Zhang W."/>
            <person name="Yang X."/>
            <person name="Jeffery I.B."/>
            <person name="Cooney J.C."/>
            <person name="Kagawa T.F."/>
            <person name="Liu W."/>
            <person name="Song Y."/>
            <person name="Salvetti E."/>
            <person name="Wrobel A."/>
            <person name="Rasinkangas P."/>
            <person name="Parkhill J."/>
            <person name="Rea M.C."/>
            <person name="O'Sullivan O."/>
            <person name="Ritari J."/>
            <person name="Douillard F.P."/>
            <person name="Paul Ross R."/>
            <person name="Yang R."/>
            <person name="Briner A.E."/>
            <person name="Felis G.E."/>
            <person name="de Vos W.M."/>
            <person name="Barrangou R."/>
            <person name="Klaenhammer T.R."/>
            <person name="Caufield P.W."/>
            <person name="Cui Y."/>
            <person name="Zhang H."/>
            <person name="O'Toole P.W."/>
        </authorList>
    </citation>
    <scope>NUCLEOTIDE SEQUENCE [LARGE SCALE GENOMIC DNA]</scope>
    <source>
        <strain evidence="4 5">DSM 22697</strain>
    </source>
</reference>
<dbReference type="PANTHER" id="PTHR18964:SF149">
    <property type="entry name" value="BIFUNCTIONAL UDP-N-ACETYLGLUCOSAMINE 2-EPIMERASE_N-ACETYLMANNOSAMINE KINASE"/>
    <property type="match status" value="1"/>
</dbReference>
<name>A0A0R2FBB3_9LACO</name>